<accession>A0A8S1PPB2</accession>
<reference evidence="1" key="1">
    <citation type="submission" date="2021-01" db="EMBL/GenBank/DDBJ databases">
        <authorList>
            <consortium name="Genoscope - CEA"/>
            <person name="William W."/>
        </authorList>
    </citation>
    <scope>NUCLEOTIDE SEQUENCE</scope>
</reference>
<dbReference type="EMBL" id="CAJJDN010000084">
    <property type="protein sequence ID" value="CAD8105207.1"/>
    <property type="molecule type" value="Genomic_DNA"/>
</dbReference>
<evidence type="ECO:0000313" key="2">
    <source>
        <dbReference type="Proteomes" id="UP000692954"/>
    </source>
</evidence>
<proteinExistence type="predicted"/>
<dbReference type="Proteomes" id="UP000692954">
    <property type="component" value="Unassembled WGS sequence"/>
</dbReference>
<keyword evidence="2" id="KW-1185">Reference proteome</keyword>
<protein>
    <submittedName>
        <fullName evidence="1">Uncharacterized protein</fullName>
    </submittedName>
</protein>
<evidence type="ECO:0000313" key="1">
    <source>
        <dbReference type="EMBL" id="CAD8105207.1"/>
    </source>
</evidence>
<name>A0A8S1PPB2_9CILI</name>
<comment type="caution">
    <text evidence="1">The sequence shown here is derived from an EMBL/GenBank/DDBJ whole genome shotgun (WGS) entry which is preliminary data.</text>
</comment>
<organism evidence="1 2">
    <name type="scientific">Paramecium sonneborni</name>
    <dbReference type="NCBI Taxonomy" id="65129"/>
    <lineage>
        <taxon>Eukaryota</taxon>
        <taxon>Sar</taxon>
        <taxon>Alveolata</taxon>
        <taxon>Ciliophora</taxon>
        <taxon>Intramacronucleata</taxon>
        <taxon>Oligohymenophorea</taxon>
        <taxon>Peniculida</taxon>
        <taxon>Parameciidae</taxon>
        <taxon>Paramecium</taxon>
    </lineage>
</organism>
<gene>
    <name evidence="1" type="ORF">PSON_ATCC_30995.1.T0840022</name>
</gene>
<sequence length="197" mass="22955">MNQSDLYLIEGLGLTNKKKKQIYIISESLGLKLLDPSNMTLKLLVYWSDEEALMDWNEYLEGTCSNGLYFKLIFQGQEYKIEGSAEQLIQLYDYCYGKFIFIKSKIFQQHSIISSNSQYEMYLVTNVKDNKQYIEKRILSSSISQGMEMSNSFYTQSGFNKIPEEVRIIQLLNAQKCPYILKILSICYDVDVKNTKN</sequence>
<dbReference type="AlphaFoldDB" id="A0A8S1PPB2"/>